<evidence type="ECO:0000313" key="1">
    <source>
        <dbReference type="EMBL" id="CRK96875.1"/>
    </source>
</evidence>
<gene>
    <name evidence="1" type="ORF">CLUMA_CG010096</name>
</gene>
<organism evidence="1 2">
    <name type="scientific">Clunio marinus</name>
    <dbReference type="NCBI Taxonomy" id="568069"/>
    <lineage>
        <taxon>Eukaryota</taxon>
        <taxon>Metazoa</taxon>
        <taxon>Ecdysozoa</taxon>
        <taxon>Arthropoda</taxon>
        <taxon>Hexapoda</taxon>
        <taxon>Insecta</taxon>
        <taxon>Pterygota</taxon>
        <taxon>Neoptera</taxon>
        <taxon>Endopterygota</taxon>
        <taxon>Diptera</taxon>
        <taxon>Nematocera</taxon>
        <taxon>Chironomoidea</taxon>
        <taxon>Chironomidae</taxon>
        <taxon>Clunio</taxon>
    </lineage>
</organism>
<dbReference type="EMBL" id="CVRI01000044">
    <property type="protein sequence ID" value="CRK96875.1"/>
    <property type="molecule type" value="Genomic_DNA"/>
</dbReference>
<accession>A0A1J1I9J0</accession>
<reference evidence="1 2" key="1">
    <citation type="submission" date="2015-04" db="EMBL/GenBank/DDBJ databases">
        <authorList>
            <person name="Syromyatnikov M.Y."/>
            <person name="Popov V.N."/>
        </authorList>
    </citation>
    <scope>NUCLEOTIDE SEQUENCE [LARGE SCALE GENOMIC DNA]</scope>
</reference>
<dbReference type="Proteomes" id="UP000183832">
    <property type="component" value="Unassembled WGS sequence"/>
</dbReference>
<proteinExistence type="predicted"/>
<protein>
    <submittedName>
        <fullName evidence="1">CLUMA_CG010096, isoform A</fullName>
    </submittedName>
</protein>
<name>A0A1J1I9J0_9DIPT</name>
<evidence type="ECO:0000313" key="2">
    <source>
        <dbReference type="Proteomes" id="UP000183832"/>
    </source>
</evidence>
<keyword evidence="2" id="KW-1185">Reference proteome</keyword>
<dbReference type="AlphaFoldDB" id="A0A1J1I9J0"/>
<sequence length="113" mass="13401">MKGDDTRKQPYHKQYIKFPLFVIALKLFGSFTDIFNHGHGLKFIEVNTYNDLAVVQFFCYPKNSILYEQTHNKYQQEILPWKILANTFSFCNRNIPIATASMKWKKLKRGFCI</sequence>